<dbReference type="WBParaSite" id="nRc.2.0.1.t13689-RA">
    <property type="protein sequence ID" value="nRc.2.0.1.t13689-RA"/>
    <property type="gene ID" value="nRc.2.0.1.g13689"/>
</dbReference>
<dbReference type="AlphaFoldDB" id="A0A915IIP7"/>
<evidence type="ECO:0000313" key="1">
    <source>
        <dbReference type="Proteomes" id="UP000887565"/>
    </source>
</evidence>
<organism evidence="1 2">
    <name type="scientific">Romanomermis culicivorax</name>
    <name type="common">Nematode worm</name>
    <dbReference type="NCBI Taxonomy" id="13658"/>
    <lineage>
        <taxon>Eukaryota</taxon>
        <taxon>Metazoa</taxon>
        <taxon>Ecdysozoa</taxon>
        <taxon>Nematoda</taxon>
        <taxon>Enoplea</taxon>
        <taxon>Dorylaimia</taxon>
        <taxon>Mermithida</taxon>
        <taxon>Mermithoidea</taxon>
        <taxon>Mermithidae</taxon>
        <taxon>Romanomermis</taxon>
    </lineage>
</organism>
<sequence length="517" mass="58944">MSAHPAILDELDNIVDVQQQPSNVWLEKNPLARVELDDQIHDLVSHHLGRFHVSPFTSDSIRSRAAKVFYTHFFIGLLTSVKAKNDRIHSVYQRRTQNTLELVAVYGEEDTGTLHIHKINFPGAQTEKKEPLNERRMAAIKYEIEFQMKGQQLAISEEFSIEEAEVYEYEMIEKRTNLEGDHVGLEMELTNNYVVEKEEMPTNVEALDRVTAREYEPLTKTSTPKGFWRFFEGGLVDFSDIEHEPDMVTLADIAVDTLTALDHVRINPMDKLHEIPNTLARGAGFLHASPQMLPEHALVDVDTKNINIPHGYKLIKHLKTKDHLVKIREVRYAANDKSTDHKVEEWNTHSVLQNILSDARRADGSDAQQFETNCKHYFDVTREMIADEKFGNRITSLSSMKANIFGQLKTDSNVKSLLGELKIGYLPQNVGDAYLAGALSNIDVTSFDVQQSNKVSNLAAYRMNESLLLTNIVKMEETSHQIAISIVLSEFFVYQAKYDTLNLIFKNKILDMAELLD</sequence>
<keyword evidence="1" id="KW-1185">Reference proteome</keyword>
<name>A0A915IIP7_ROMCU</name>
<proteinExistence type="predicted"/>
<evidence type="ECO:0000313" key="2">
    <source>
        <dbReference type="WBParaSite" id="nRc.2.0.1.t13689-RA"/>
    </source>
</evidence>
<accession>A0A915IIP7</accession>
<dbReference type="Proteomes" id="UP000887565">
    <property type="component" value="Unplaced"/>
</dbReference>
<reference evidence="2" key="1">
    <citation type="submission" date="2022-11" db="UniProtKB">
        <authorList>
            <consortium name="WormBaseParasite"/>
        </authorList>
    </citation>
    <scope>IDENTIFICATION</scope>
</reference>
<protein>
    <submittedName>
        <fullName evidence="2">Uncharacterized protein</fullName>
    </submittedName>
</protein>